<dbReference type="AlphaFoldDB" id="A0A1I8BGK9"/>
<accession>A0A1I8BGK9</accession>
<dbReference type="SMART" id="SM00230">
    <property type="entry name" value="CysPc"/>
    <property type="match status" value="1"/>
</dbReference>
<sequence>MSFARLHGSYEALKGGTTSEALEDMTGGLTEFYDLQERTENLMQMMVRGFEMGSLFGCSIEADPHIWEAKLPNGLVKGHAYSITGMRIVSTSYGQIPLLRIRNPWGNEQEWNGPWYASLQNIPNIIFRSDNSKEWTQLPAELKKDMGLNFAHDGEFWLNSYL</sequence>
<dbReference type="FunFam" id="3.90.70.10:FF:000114">
    <property type="entry name" value="Calpain a"/>
    <property type="match status" value="1"/>
</dbReference>
<evidence type="ECO:0000256" key="1">
    <source>
        <dbReference type="ARBA" id="ARBA00007623"/>
    </source>
</evidence>
<dbReference type="InterPro" id="IPR022684">
    <property type="entry name" value="Calpain_cysteine_protease"/>
</dbReference>
<dbReference type="Proteomes" id="UP000095281">
    <property type="component" value="Unplaced"/>
</dbReference>
<dbReference type="PRINTS" id="PR00704">
    <property type="entry name" value="CALPAIN"/>
</dbReference>
<comment type="caution">
    <text evidence="3">Lacks conserved residue(s) required for the propagation of feature annotation.</text>
</comment>
<dbReference type="PANTHER" id="PTHR10183">
    <property type="entry name" value="CALPAIN"/>
    <property type="match status" value="1"/>
</dbReference>
<evidence type="ECO:0000313" key="6">
    <source>
        <dbReference type="WBParaSite" id="MhA1_Contig239.frz3.gene45"/>
    </source>
</evidence>
<evidence type="ECO:0000313" key="5">
    <source>
        <dbReference type="Proteomes" id="UP000095281"/>
    </source>
</evidence>
<dbReference type="GO" id="GO:0004198">
    <property type="term" value="F:calcium-dependent cysteine-type endopeptidase activity"/>
    <property type="evidence" value="ECO:0007669"/>
    <property type="project" value="InterPro"/>
</dbReference>
<evidence type="ECO:0000259" key="4">
    <source>
        <dbReference type="PROSITE" id="PS50203"/>
    </source>
</evidence>
<dbReference type="PROSITE" id="PS50203">
    <property type="entry name" value="CALPAIN_CAT"/>
    <property type="match status" value="1"/>
</dbReference>
<dbReference type="InterPro" id="IPR038765">
    <property type="entry name" value="Papain-like_cys_pep_sf"/>
</dbReference>
<dbReference type="OMA" id="CMILHAY"/>
<dbReference type="SUPFAM" id="SSF54001">
    <property type="entry name" value="Cysteine proteinases"/>
    <property type="match status" value="1"/>
</dbReference>
<name>A0A1I8BGK9_MELHA</name>
<feature type="active site" evidence="2">
    <location>
        <position position="103"/>
    </location>
</feature>
<dbReference type="GO" id="GO:0005737">
    <property type="term" value="C:cytoplasm"/>
    <property type="evidence" value="ECO:0007669"/>
    <property type="project" value="TreeGrafter"/>
</dbReference>
<keyword evidence="5" id="KW-1185">Reference proteome</keyword>
<evidence type="ECO:0000256" key="2">
    <source>
        <dbReference type="PIRSR" id="PIRSR622684-1"/>
    </source>
</evidence>
<feature type="active site" evidence="2">
    <location>
        <position position="79"/>
    </location>
</feature>
<dbReference type="GO" id="GO:0006508">
    <property type="term" value="P:proteolysis"/>
    <property type="evidence" value="ECO:0007669"/>
    <property type="project" value="InterPro"/>
</dbReference>
<comment type="similarity">
    <text evidence="1">Belongs to the peptidase C2 family.</text>
</comment>
<dbReference type="PANTHER" id="PTHR10183:SF419">
    <property type="entry name" value="CALPAIN CLP-1"/>
    <property type="match status" value="1"/>
</dbReference>
<dbReference type="WBParaSite" id="MhA1_Contig239.frz3.gene45">
    <property type="protein sequence ID" value="MhA1_Contig239.frz3.gene45"/>
    <property type="gene ID" value="MhA1_Contig239.frz3.gene45"/>
</dbReference>
<organism evidence="5 6">
    <name type="scientific">Meloidogyne hapla</name>
    <name type="common">Root-knot nematode worm</name>
    <dbReference type="NCBI Taxonomy" id="6305"/>
    <lineage>
        <taxon>Eukaryota</taxon>
        <taxon>Metazoa</taxon>
        <taxon>Ecdysozoa</taxon>
        <taxon>Nematoda</taxon>
        <taxon>Chromadorea</taxon>
        <taxon>Rhabditida</taxon>
        <taxon>Tylenchina</taxon>
        <taxon>Tylenchomorpha</taxon>
        <taxon>Tylenchoidea</taxon>
        <taxon>Meloidogynidae</taxon>
        <taxon>Meloidogyninae</taxon>
        <taxon>Meloidogyne</taxon>
    </lineage>
</organism>
<evidence type="ECO:0000256" key="3">
    <source>
        <dbReference type="PROSITE-ProRule" id="PRU00239"/>
    </source>
</evidence>
<feature type="domain" description="Calpain catalytic" evidence="4">
    <location>
        <begin position="1"/>
        <end position="159"/>
    </location>
</feature>
<protein>
    <submittedName>
        <fullName evidence="6">Calpain catalytic domain-containing protein</fullName>
    </submittedName>
</protein>
<reference evidence="6" key="1">
    <citation type="submission" date="2016-11" db="UniProtKB">
        <authorList>
            <consortium name="WormBaseParasite"/>
        </authorList>
    </citation>
    <scope>IDENTIFICATION</scope>
</reference>
<dbReference type="InterPro" id="IPR001300">
    <property type="entry name" value="Peptidase_C2_calpain_cat"/>
</dbReference>
<dbReference type="Pfam" id="PF00648">
    <property type="entry name" value="Peptidase_C2"/>
    <property type="match status" value="1"/>
</dbReference>
<proteinExistence type="inferred from homology"/>
<dbReference type="Gene3D" id="3.90.70.10">
    <property type="entry name" value="Cysteine proteinases"/>
    <property type="match status" value="1"/>
</dbReference>